<feature type="domain" description="O-GlcNAc transferase C-terminal" evidence="5">
    <location>
        <begin position="224"/>
        <end position="383"/>
    </location>
</feature>
<dbReference type="GO" id="GO:0097363">
    <property type="term" value="F:protein O-acetylglucosaminyltransferase activity"/>
    <property type="evidence" value="ECO:0007669"/>
    <property type="project" value="TreeGrafter"/>
</dbReference>
<accession>A0A5C6TYE2</accession>
<keyword evidence="3" id="KW-0677">Repeat</keyword>
<dbReference type="InterPro" id="IPR011990">
    <property type="entry name" value="TPR-like_helical_dom_sf"/>
</dbReference>
<protein>
    <recommendedName>
        <fullName evidence="5">O-GlcNAc transferase C-terminal domain-containing protein</fullName>
    </recommendedName>
</protein>
<comment type="pathway">
    <text evidence="1">Protein modification; protein glycosylation.</text>
</comment>
<dbReference type="Gene3D" id="3.40.50.2000">
    <property type="entry name" value="Glycogen Phosphorylase B"/>
    <property type="match status" value="1"/>
</dbReference>
<evidence type="ECO:0000256" key="1">
    <source>
        <dbReference type="ARBA" id="ARBA00004922"/>
    </source>
</evidence>
<dbReference type="Gene3D" id="3.40.50.11380">
    <property type="match status" value="1"/>
</dbReference>
<dbReference type="EMBL" id="VOPW01000001">
    <property type="protein sequence ID" value="TXC65319.1"/>
    <property type="molecule type" value="Genomic_DNA"/>
</dbReference>
<evidence type="ECO:0000256" key="2">
    <source>
        <dbReference type="ARBA" id="ARBA00022679"/>
    </source>
</evidence>
<evidence type="ECO:0000256" key="3">
    <source>
        <dbReference type="ARBA" id="ARBA00022737"/>
    </source>
</evidence>
<evidence type="ECO:0000256" key="4">
    <source>
        <dbReference type="ARBA" id="ARBA00022803"/>
    </source>
</evidence>
<comment type="caution">
    <text evidence="6">The sequence shown here is derived from an EMBL/GenBank/DDBJ whole genome shotgun (WGS) entry which is preliminary data.</text>
</comment>
<keyword evidence="7" id="KW-1185">Reference proteome</keyword>
<dbReference type="PANTHER" id="PTHR44366">
    <property type="entry name" value="UDP-N-ACETYLGLUCOSAMINE--PEPTIDE N-ACETYLGLUCOSAMINYLTRANSFERASE 110 KDA SUBUNIT"/>
    <property type="match status" value="1"/>
</dbReference>
<organism evidence="6 7">
    <name type="scientific">Piscinibacter aquaticus</name>
    <dbReference type="NCBI Taxonomy" id="392597"/>
    <lineage>
        <taxon>Bacteria</taxon>
        <taxon>Pseudomonadati</taxon>
        <taxon>Pseudomonadota</taxon>
        <taxon>Betaproteobacteria</taxon>
        <taxon>Burkholderiales</taxon>
        <taxon>Sphaerotilaceae</taxon>
        <taxon>Piscinibacter</taxon>
    </lineage>
</organism>
<dbReference type="Proteomes" id="UP000321832">
    <property type="component" value="Unassembled WGS sequence"/>
</dbReference>
<dbReference type="AlphaFoldDB" id="A0A5C6TYE2"/>
<dbReference type="Pfam" id="PF13844">
    <property type="entry name" value="Glyco_transf_41"/>
    <property type="match status" value="2"/>
</dbReference>
<keyword evidence="2" id="KW-0808">Transferase</keyword>
<keyword evidence="4" id="KW-0802">TPR repeat</keyword>
<dbReference type="PANTHER" id="PTHR44366:SF1">
    <property type="entry name" value="UDP-N-ACETYLGLUCOSAMINE--PEPTIDE N-ACETYLGLUCOSAMINYLTRANSFERASE 110 KDA SUBUNIT"/>
    <property type="match status" value="1"/>
</dbReference>
<proteinExistence type="predicted"/>
<gene>
    <name evidence="6" type="ORF">FSC37_01970</name>
</gene>
<dbReference type="InterPro" id="IPR029489">
    <property type="entry name" value="OGT/SEC/SPY_C"/>
</dbReference>
<evidence type="ECO:0000313" key="7">
    <source>
        <dbReference type="Proteomes" id="UP000321832"/>
    </source>
</evidence>
<evidence type="ECO:0000313" key="6">
    <source>
        <dbReference type="EMBL" id="TXC65319.1"/>
    </source>
</evidence>
<name>A0A5C6TYE2_9BURK</name>
<reference evidence="6 7" key="1">
    <citation type="submission" date="2019-08" db="EMBL/GenBank/DDBJ databases">
        <authorList>
            <person name="Khan S.A."/>
            <person name="Jeon C.O."/>
            <person name="Jeong S.E."/>
        </authorList>
    </citation>
    <scope>NUCLEOTIDE SEQUENCE [LARGE SCALE GENOMIC DNA]</scope>
    <source>
        <strain evidence="7">IMCC1728</strain>
    </source>
</reference>
<feature type="domain" description="O-GlcNAc transferase C-terminal" evidence="5">
    <location>
        <begin position="390"/>
        <end position="483"/>
    </location>
</feature>
<sequence length="518" mass="56702">MPNTKALPTAAAAHALIKAGRADLAVRRAQSLRARDPNLTLAYTLESHALLDRGQNEAALQCLLSLPEAAVRDQPWWVSLGAALQRCNRHDDAIGAYMQALALKMDDATVHFRLGMSFKDRGMKAEAAECVRTALTLGLDTSQLAARAQLVFLEREACRWAPASADLAALRADIAAAPADRAAETMPFPHAVFVDDPLEQLKVARLYALHVASRVQPLPRRVARAHGGRLRIGYLSADFHEHATAQLMVQMLEAHDRSRFEVTLLSAGPDDGSAMRARLRAASERFEDLRTLNHGAMAQRIRELGIDILIDAKGATYGTLMPVTAQRAAPLQVSWLGFPGTSGADYVDYFIGDPITTPLEHAAHFSEKLAQMPLCYQPNDAKRALPAPSHRADWGVPEGVPLLAAFHQSYKISPEVFDSWCRILHAVPDAVLWLMRWNTNVQAALEAAAQQRGIAPGRLVFAPMLPLAQHLSRLACADLYLDAGPAMPTPPPARRCGRACRWSRGRARPSRSAWRRAC</sequence>
<evidence type="ECO:0000259" key="5">
    <source>
        <dbReference type="Pfam" id="PF13844"/>
    </source>
</evidence>
<dbReference type="Gene3D" id="1.25.40.10">
    <property type="entry name" value="Tetratricopeptide repeat domain"/>
    <property type="match status" value="1"/>
</dbReference>
<dbReference type="SUPFAM" id="SSF48452">
    <property type="entry name" value="TPR-like"/>
    <property type="match status" value="1"/>
</dbReference>
<dbReference type="InterPro" id="IPR037919">
    <property type="entry name" value="OGT"/>
</dbReference>
<dbReference type="GO" id="GO:0006493">
    <property type="term" value="P:protein O-linked glycosylation"/>
    <property type="evidence" value="ECO:0007669"/>
    <property type="project" value="InterPro"/>
</dbReference>